<dbReference type="EMBL" id="PUGF01000012">
    <property type="protein sequence ID" value="PRC92577.1"/>
    <property type="molecule type" value="Genomic_DNA"/>
</dbReference>
<proteinExistence type="predicted"/>
<comment type="caution">
    <text evidence="2">The sequence shown here is derived from an EMBL/GenBank/DDBJ whole genome shotgun (WGS) entry which is preliminary data.</text>
</comment>
<dbReference type="AlphaFoldDB" id="A0A2S9GXX4"/>
<accession>A0A2S9GXX4</accession>
<evidence type="ECO:0000313" key="2">
    <source>
        <dbReference type="EMBL" id="PRC92577.1"/>
    </source>
</evidence>
<feature type="compositionally biased region" description="Polar residues" evidence="1">
    <location>
        <begin position="63"/>
        <end position="76"/>
    </location>
</feature>
<dbReference type="RefSeq" id="WP_207769700.1">
    <property type="nucleotide sequence ID" value="NZ_PUGF01000012.1"/>
</dbReference>
<dbReference type="Proteomes" id="UP000237839">
    <property type="component" value="Unassembled WGS sequence"/>
</dbReference>
<feature type="region of interest" description="Disordered" evidence="1">
    <location>
        <begin position="1"/>
        <end position="76"/>
    </location>
</feature>
<protein>
    <submittedName>
        <fullName evidence="2">Uncharacterized protein</fullName>
    </submittedName>
</protein>
<sequence>MLEQTDVRHIKKPYRLFPAQQSSRQEQHRSKQSEHGIERNADESEWKCQQPDQRHENQRQNGDRPTQNKQNAPGNE</sequence>
<name>A0A2S9GXX4_9BURK</name>
<evidence type="ECO:0000313" key="3">
    <source>
        <dbReference type="Proteomes" id="UP000237839"/>
    </source>
</evidence>
<organism evidence="2 3">
    <name type="scientific">Solimicrobium silvestre</name>
    <dbReference type="NCBI Taxonomy" id="2099400"/>
    <lineage>
        <taxon>Bacteria</taxon>
        <taxon>Pseudomonadati</taxon>
        <taxon>Pseudomonadota</taxon>
        <taxon>Betaproteobacteria</taxon>
        <taxon>Burkholderiales</taxon>
        <taxon>Oxalobacteraceae</taxon>
        <taxon>Solimicrobium</taxon>
    </lineage>
</organism>
<keyword evidence="3" id="KW-1185">Reference proteome</keyword>
<feature type="compositionally biased region" description="Basic and acidic residues" evidence="1">
    <location>
        <begin position="25"/>
        <end position="62"/>
    </location>
</feature>
<gene>
    <name evidence="2" type="ORF">S2091_2632</name>
</gene>
<reference evidence="2 3" key="1">
    <citation type="submission" date="2018-02" db="EMBL/GenBank/DDBJ databases">
        <title>Solimicrobium silvestre gen. nov., sp. nov., isolated from alpine forest soil.</title>
        <authorList>
            <person name="Margesin R."/>
            <person name="Albuquerque L."/>
            <person name="Zhang D.-C."/>
            <person name="Froufe H.J.C."/>
            <person name="Severino R."/>
            <person name="Roxo I."/>
            <person name="Egas C."/>
            <person name="Da Costa M.S."/>
        </authorList>
    </citation>
    <scope>NUCLEOTIDE SEQUENCE [LARGE SCALE GENOMIC DNA]</scope>
    <source>
        <strain evidence="2 3">S20-91</strain>
    </source>
</reference>
<evidence type="ECO:0000256" key="1">
    <source>
        <dbReference type="SAM" id="MobiDB-lite"/>
    </source>
</evidence>